<feature type="signal peptide" evidence="1">
    <location>
        <begin position="1"/>
        <end position="20"/>
    </location>
</feature>
<evidence type="ECO:0008006" key="4">
    <source>
        <dbReference type="Google" id="ProtNLM"/>
    </source>
</evidence>
<dbReference type="PROSITE" id="PS51257">
    <property type="entry name" value="PROKAR_LIPOPROTEIN"/>
    <property type="match status" value="1"/>
</dbReference>
<dbReference type="RefSeq" id="WP_205959724.1">
    <property type="nucleotide sequence ID" value="NZ_SMLK01000010.1"/>
</dbReference>
<dbReference type="Proteomes" id="UP000297839">
    <property type="component" value="Unassembled WGS sequence"/>
</dbReference>
<proteinExistence type="predicted"/>
<keyword evidence="3" id="KW-1185">Reference proteome</keyword>
<reference evidence="2 3" key="1">
    <citation type="submission" date="2019-03" db="EMBL/GenBank/DDBJ databases">
        <title>Ramlibacter sp. 18x22-1, whole genome shotgun sequence.</title>
        <authorList>
            <person name="Zhang X."/>
            <person name="Feng G."/>
            <person name="Zhu H."/>
        </authorList>
    </citation>
    <scope>NUCLEOTIDE SEQUENCE [LARGE SCALE GENOMIC DNA]</scope>
    <source>
        <strain evidence="2 3">18x22-1</strain>
    </source>
</reference>
<dbReference type="AlphaFoldDB" id="A0A4Z0BEF3"/>
<organism evidence="2 3">
    <name type="scientific">Ramlibacter humi</name>
    <dbReference type="NCBI Taxonomy" id="2530451"/>
    <lineage>
        <taxon>Bacteria</taxon>
        <taxon>Pseudomonadati</taxon>
        <taxon>Pseudomonadota</taxon>
        <taxon>Betaproteobacteria</taxon>
        <taxon>Burkholderiales</taxon>
        <taxon>Comamonadaceae</taxon>
        <taxon>Ramlibacter</taxon>
    </lineage>
</organism>
<comment type="caution">
    <text evidence="2">The sequence shown here is derived from an EMBL/GenBank/DDBJ whole genome shotgun (WGS) entry which is preliminary data.</text>
</comment>
<protein>
    <recommendedName>
        <fullName evidence="4">Outer membrane protein assembly factor BamE</fullName>
    </recommendedName>
</protein>
<evidence type="ECO:0000313" key="2">
    <source>
        <dbReference type="EMBL" id="TFY96697.1"/>
    </source>
</evidence>
<gene>
    <name evidence="2" type="ORF">EZ216_20145</name>
</gene>
<accession>A0A4Z0BEF3</accession>
<sequence>MRLLASSLMALATLAGCAGAPLFGGGEGTPEPPRFTDPAMTVVTAAQALQPGRNTKDEVQARLGTAEKVKFDSGYEVWVYRGHGTRDPREVPELALLFDREGVLRKAHERPAYPPAAR</sequence>
<evidence type="ECO:0000256" key="1">
    <source>
        <dbReference type="SAM" id="SignalP"/>
    </source>
</evidence>
<feature type="chain" id="PRO_5021300853" description="Outer membrane protein assembly factor BamE" evidence="1">
    <location>
        <begin position="21"/>
        <end position="118"/>
    </location>
</feature>
<keyword evidence="1" id="KW-0732">Signal</keyword>
<name>A0A4Z0BEF3_9BURK</name>
<dbReference type="EMBL" id="SMLK01000010">
    <property type="protein sequence ID" value="TFY96697.1"/>
    <property type="molecule type" value="Genomic_DNA"/>
</dbReference>
<evidence type="ECO:0000313" key="3">
    <source>
        <dbReference type="Proteomes" id="UP000297839"/>
    </source>
</evidence>